<dbReference type="eggNOG" id="ENOG502QUTY">
    <property type="taxonomic scope" value="Eukaryota"/>
</dbReference>
<keyword evidence="2" id="KW-1185">Reference proteome</keyword>
<dbReference type="GeneID" id="8245826"/>
<dbReference type="InParanoid" id="C1FFY1"/>
<dbReference type="PROSITE" id="PS51318">
    <property type="entry name" value="TAT"/>
    <property type="match status" value="1"/>
</dbReference>
<dbReference type="SUPFAM" id="SSF55724">
    <property type="entry name" value="Mog1p/PsbP-like"/>
    <property type="match status" value="1"/>
</dbReference>
<organism evidence="1 2">
    <name type="scientific">Micromonas commoda (strain RCC299 / NOUM17 / CCMP2709)</name>
    <name type="common">Picoplanktonic green alga</name>
    <dbReference type="NCBI Taxonomy" id="296587"/>
    <lineage>
        <taxon>Eukaryota</taxon>
        <taxon>Viridiplantae</taxon>
        <taxon>Chlorophyta</taxon>
        <taxon>Mamiellophyceae</taxon>
        <taxon>Mamiellales</taxon>
        <taxon>Mamiellaceae</taxon>
        <taxon>Micromonas</taxon>
    </lineage>
</organism>
<dbReference type="RefSeq" id="XP_002508194.1">
    <property type="nucleotide sequence ID" value="XM_002508148.1"/>
</dbReference>
<dbReference type="InterPro" id="IPR006311">
    <property type="entry name" value="TAT_signal"/>
</dbReference>
<dbReference type="Proteomes" id="UP000002009">
    <property type="component" value="Chromosome 8"/>
</dbReference>
<protein>
    <recommendedName>
        <fullName evidence="3">PsbP C-terminal domain-containing protein</fullName>
    </recommendedName>
</protein>
<dbReference type="EMBL" id="CP001575">
    <property type="protein sequence ID" value="ACO69452.1"/>
    <property type="molecule type" value="Genomic_DNA"/>
</dbReference>
<dbReference type="Gene3D" id="3.40.1000.10">
    <property type="entry name" value="Mog1/PsbP, alpha/beta/alpha sandwich"/>
    <property type="match status" value="1"/>
</dbReference>
<dbReference type="OrthoDB" id="1916780at2759"/>
<dbReference type="KEGG" id="mis:MICPUN_84449"/>
<sequence>MPSDDSSSTQPSRRQIFGTGLAAAIVVSLPSGARAEVETFKNPSDLGDGYLRFYGEATTSSSYGGYGGNENNFDKFKYYYDIPQGWTVDTVNKVEKSTNGTDSRWSNPKSSGEKVYCVTLTGYNRLKEDRQGILSDLALSDYNLQDAIVAADSVEVVDRDVNGQTYVDFDLYGFFGAIFASVTVYGGRLYAVFSVVPDALVEKDKEQGKRLRNSFGTISKDDEQTQYDLEFYKRS</sequence>
<dbReference type="AlphaFoldDB" id="C1FFY1"/>
<dbReference type="InterPro" id="IPR016123">
    <property type="entry name" value="Mog1/PsbP_a/b/a-sand"/>
</dbReference>
<evidence type="ECO:0000313" key="1">
    <source>
        <dbReference type="EMBL" id="ACO69452.1"/>
    </source>
</evidence>
<evidence type="ECO:0008006" key="3">
    <source>
        <dbReference type="Google" id="ProtNLM"/>
    </source>
</evidence>
<name>C1FFY1_MICCC</name>
<accession>C1FFY1</accession>
<reference evidence="1 2" key="1">
    <citation type="journal article" date="2009" name="Science">
        <title>Green evolution and dynamic adaptations revealed by genomes of the marine picoeukaryotes Micromonas.</title>
        <authorList>
            <person name="Worden A.Z."/>
            <person name="Lee J.H."/>
            <person name="Mock T."/>
            <person name="Rouze P."/>
            <person name="Simmons M.P."/>
            <person name="Aerts A.L."/>
            <person name="Allen A.E."/>
            <person name="Cuvelier M.L."/>
            <person name="Derelle E."/>
            <person name="Everett M.V."/>
            <person name="Foulon E."/>
            <person name="Grimwood J."/>
            <person name="Gundlach H."/>
            <person name="Henrissat B."/>
            <person name="Napoli C."/>
            <person name="McDonald S.M."/>
            <person name="Parker M.S."/>
            <person name="Rombauts S."/>
            <person name="Salamov A."/>
            <person name="Von Dassow P."/>
            <person name="Badger J.H."/>
            <person name="Coutinho P.M."/>
            <person name="Demir E."/>
            <person name="Dubchak I."/>
            <person name="Gentemann C."/>
            <person name="Eikrem W."/>
            <person name="Gready J.E."/>
            <person name="John U."/>
            <person name="Lanier W."/>
            <person name="Lindquist E.A."/>
            <person name="Lucas S."/>
            <person name="Mayer K.F."/>
            <person name="Moreau H."/>
            <person name="Not F."/>
            <person name="Otillar R."/>
            <person name="Panaud O."/>
            <person name="Pangilinan J."/>
            <person name="Paulsen I."/>
            <person name="Piegu B."/>
            <person name="Poliakov A."/>
            <person name="Robbens S."/>
            <person name="Schmutz J."/>
            <person name="Toulza E."/>
            <person name="Wyss T."/>
            <person name="Zelensky A."/>
            <person name="Zhou K."/>
            <person name="Armbrust E.V."/>
            <person name="Bhattacharya D."/>
            <person name="Goodenough U.W."/>
            <person name="Van de Peer Y."/>
            <person name="Grigoriev I.V."/>
        </authorList>
    </citation>
    <scope>NUCLEOTIDE SEQUENCE [LARGE SCALE GENOMIC DNA]</scope>
    <source>
        <strain evidence="2">RCC299 / NOUM17</strain>
    </source>
</reference>
<gene>
    <name evidence="1" type="ORF">MICPUN_84449</name>
</gene>
<proteinExistence type="predicted"/>
<dbReference type="OMA" id="NCQRNSA"/>
<dbReference type="STRING" id="296587.C1FFY1"/>
<evidence type="ECO:0000313" key="2">
    <source>
        <dbReference type="Proteomes" id="UP000002009"/>
    </source>
</evidence>
<dbReference type="FunCoup" id="C1FFY1">
    <property type="interactions" value="12"/>
</dbReference>